<organism evidence="2 3">
    <name type="scientific">Niallia oryzisoli</name>
    <dbReference type="NCBI Taxonomy" id="1737571"/>
    <lineage>
        <taxon>Bacteria</taxon>
        <taxon>Bacillati</taxon>
        <taxon>Bacillota</taxon>
        <taxon>Bacilli</taxon>
        <taxon>Bacillales</taxon>
        <taxon>Bacillaceae</taxon>
        <taxon>Niallia</taxon>
    </lineage>
</organism>
<dbReference type="PANTHER" id="PTHR11014">
    <property type="entry name" value="PEPTIDASE M20 FAMILY MEMBER"/>
    <property type="match status" value="1"/>
</dbReference>
<accession>A0ABZ2CBI7</accession>
<dbReference type="Pfam" id="PF01546">
    <property type="entry name" value="Peptidase_M20"/>
    <property type="match status" value="1"/>
</dbReference>
<evidence type="ECO:0000313" key="2">
    <source>
        <dbReference type="EMBL" id="WVX79641.1"/>
    </source>
</evidence>
<keyword evidence="3" id="KW-1185">Reference proteome</keyword>
<dbReference type="CDD" id="cd03886">
    <property type="entry name" value="M20_Acy1"/>
    <property type="match status" value="1"/>
</dbReference>
<reference evidence="2 3" key="1">
    <citation type="submission" date="2023-10" db="EMBL/GenBank/DDBJ databases">
        <title>Niallia locisalis sp.nov. isolated from a salt pond sample.</title>
        <authorList>
            <person name="Li X.-J."/>
            <person name="Dong L."/>
        </authorList>
    </citation>
    <scope>NUCLEOTIDE SEQUENCE [LARGE SCALE GENOMIC DNA]</scope>
    <source>
        <strain evidence="2 3">DSM 29761</strain>
    </source>
</reference>
<dbReference type="PANTHER" id="PTHR11014:SF63">
    <property type="entry name" value="METALLOPEPTIDASE, PUTATIVE (AFU_ORTHOLOGUE AFUA_6G09600)-RELATED"/>
    <property type="match status" value="1"/>
</dbReference>
<gene>
    <name evidence="2" type="ORF">R4Z09_20455</name>
</gene>
<protein>
    <submittedName>
        <fullName evidence="2">M20 family metallopeptidase</fullName>
    </submittedName>
</protein>
<feature type="domain" description="Peptidase M20 dimerisation" evidence="1">
    <location>
        <begin position="193"/>
        <end position="286"/>
    </location>
</feature>
<dbReference type="Proteomes" id="UP001357223">
    <property type="component" value="Chromosome"/>
</dbReference>
<dbReference type="RefSeq" id="WP_338448574.1">
    <property type="nucleotide sequence ID" value="NZ_CP137640.1"/>
</dbReference>
<sequence>MSFDLLNDDIKRLVERAFDDAVRYRRQFHANPELGYQEFKTSAAISTYLEELGYEVQTGLAGTGVVGVLRGTQEKPVIAFRSDMDALPILEKTNAAFASQNENVMHACGHDMHMGTLLGAAKALSLIKDQIPAKIKLIFQPAEEMLCGGRKMVEDGALKNPDVDFIYGFHVWPDLPLGTIGFKGGPIMASMDTFQVTLKGRSGHGAQPHQGIDAIIGGAQILTALQSIVSRNTDPLDSVVITVGTFTAGDGFNIIPETAQFNGTIRTLSKETRNRVENDFRRIVNGIASAMALEAEISFSSDYPVTINSFEHAEHAGNLAAELFGEKAVEHLEIPSMGSEDFAYYLENVPGSFMFLGVKDDQGGAYKLHNDHFLPEEEAMKYGMSLYIALALNPYSN</sequence>
<dbReference type="InterPro" id="IPR002933">
    <property type="entry name" value="Peptidase_M20"/>
</dbReference>
<dbReference type="SUPFAM" id="SSF53187">
    <property type="entry name" value="Zn-dependent exopeptidases"/>
    <property type="match status" value="1"/>
</dbReference>
<dbReference type="InterPro" id="IPR017439">
    <property type="entry name" value="Amidohydrolase"/>
</dbReference>
<dbReference type="NCBIfam" id="TIGR01891">
    <property type="entry name" value="amidohydrolases"/>
    <property type="match status" value="1"/>
</dbReference>
<dbReference type="Gene3D" id="3.30.70.360">
    <property type="match status" value="1"/>
</dbReference>
<dbReference type="InterPro" id="IPR011650">
    <property type="entry name" value="Peptidase_M20_dimer"/>
</dbReference>
<evidence type="ECO:0000313" key="3">
    <source>
        <dbReference type="Proteomes" id="UP001357223"/>
    </source>
</evidence>
<dbReference type="Gene3D" id="3.40.630.10">
    <property type="entry name" value="Zn peptidases"/>
    <property type="match status" value="1"/>
</dbReference>
<proteinExistence type="predicted"/>
<dbReference type="SUPFAM" id="SSF55031">
    <property type="entry name" value="Bacterial exopeptidase dimerisation domain"/>
    <property type="match status" value="1"/>
</dbReference>
<evidence type="ECO:0000259" key="1">
    <source>
        <dbReference type="Pfam" id="PF07687"/>
    </source>
</evidence>
<dbReference type="InterPro" id="IPR036264">
    <property type="entry name" value="Bact_exopeptidase_dim_dom"/>
</dbReference>
<dbReference type="Pfam" id="PF07687">
    <property type="entry name" value="M20_dimer"/>
    <property type="match status" value="1"/>
</dbReference>
<name>A0ABZ2CBI7_9BACI</name>
<dbReference type="EMBL" id="CP137640">
    <property type="protein sequence ID" value="WVX79641.1"/>
    <property type="molecule type" value="Genomic_DNA"/>
</dbReference>
<dbReference type="PIRSF" id="PIRSF005962">
    <property type="entry name" value="Pept_M20D_amidohydro"/>
    <property type="match status" value="1"/>
</dbReference>